<gene>
    <name evidence="2" type="ORF">Fuma_01097</name>
</gene>
<feature type="domain" description="DUF1570" evidence="1">
    <location>
        <begin position="191"/>
        <end position="317"/>
    </location>
</feature>
<reference evidence="2 3" key="1">
    <citation type="journal article" date="2016" name="Front. Microbiol.">
        <title>Fuerstia marisgermanicae gen. nov., sp. nov., an Unusual Member of the Phylum Planctomycetes from the German Wadden Sea.</title>
        <authorList>
            <person name="Kohn T."/>
            <person name="Heuer A."/>
            <person name="Jogler M."/>
            <person name="Vollmers J."/>
            <person name="Boedeker C."/>
            <person name="Bunk B."/>
            <person name="Rast P."/>
            <person name="Borchert D."/>
            <person name="Glockner I."/>
            <person name="Freese H.M."/>
            <person name="Klenk H.P."/>
            <person name="Overmann J."/>
            <person name="Kaster A.K."/>
            <person name="Rohde M."/>
            <person name="Wiegand S."/>
            <person name="Jogler C."/>
        </authorList>
    </citation>
    <scope>NUCLEOTIDE SEQUENCE [LARGE SCALE GENOMIC DNA]</scope>
    <source>
        <strain evidence="2 3">NH11</strain>
    </source>
</reference>
<dbReference type="Proteomes" id="UP000187735">
    <property type="component" value="Chromosome"/>
</dbReference>
<evidence type="ECO:0000259" key="1">
    <source>
        <dbReference type="Pfam" id="PF07607"/>
    </source>
</evidence>
<accession>A0A1P8WBR6</accession>
<evidence type="ECO:0000313" key="3">
    <source>
        <dbReference type="Proteomes" id="UP000187735"/>
    </source>
</evidence>
<dbReference type="EMBL" id="CP017641">
    <property type="protein sequence ID" value="APZ91509.1"/>
    <property type="molecule type" value="Genomic_DNA"/>
</dbReference>
<organism evidence="2 3">
    <name type="scientific">Fuerstiella marisgermanici</name>
    <dbReference type="NCBI Taxonomy" id="1891926"/>
    <lineage>
        <taxon>Bacteria</taxon>
        <taxon>Pseudomonadati</taxon>
        <taxon>Planctomycetota</taxon>
        <taxon>Planctomycetia</taxon>
        <taxon>Planctomycetales</taxon>
        <taxon>Planctomycetaceae</taxon>
        <taxon>Fuerstiella</taxon>
    </lineage>
</organism>
<dbReference type="KEGG" id="fmr:Fuma_01097"/>
<keyword evidence="3" id="KW-1185">Reference proteome</keyword>
<dbReference type="AlphaFoldDB" id="A0A1P8WBR6"/>
<protein>
    <recommendedName>
        <fullName evidence="1">DUF1570 domain-containing protein</fullName>
    </recommendedName>
</protein>
<name>A0A1P8WBR6_9PLAN</name>
<proteinExistence type="predicted"/>
<evidence type="ECO:0000313" key="2">
    <source>
        <dbReference type="EMBL" id="APZ91509.1"/>
    </source>
</evidence>
<dbReference type="Pfam" id="PF07607">
    <property type="entry name" value="DUF1570"/>
    <property type="match status" value="1"/>
</dbReference>
<sequence length="353" mass="39657">MRLETGEAPSPTSVVGRIVARNDAGQLLLEEPSGRLHSHTIKPTDTLTELQQPFQRLTADEMAAHLLKETGAGFRIHRTDNFLICSDASDLYTDFCSRLLQRVATEYQEFFEGSEVRVLDTPADLPVIIFRNSETFQAFAKQQHPTTDFSDVPGYYSVRDNQMLIAAVSGDREFRTNSQLLRELRKNTRQIETIVHEAIHQLAFNTGLQMRYADNPLWLSEGLAVYFEHAAGRGTELWIQPGGVNRIHLPGFKAASASGGLRLPLSQLISSDAAFQSPDQLADAYAESWALAYYLVRSDRKAFDKYLSALQNRKPLEAVDATTRLREFEAATGASLAEIEERLVKHMSRVRVR</sequence>
<dbReference type="InterPro" id="IPR011464">
    <property type="entry name" value="DUF1570"/>
</dbReference>